<dbReference type="EMBL" id="AMSQ01000004">
    <property type="protein sequence ID" value="EKU49894.1"/>
    <property type="molecule type" value="Genomic_DNA"/>
</dbReference>
<keyword evidence="2" id="KW-0472">Membrane</keyword>
<feature type="transmembrane region" description="Helical" evidence="2">
    <location>
        <begin position="6"/>
        <end position="27"/>
    </location>
</feature>
<dbReference type="AlphaFoldDB" id="K9ARL8"/>
<feature type="region of interest" description="Disordered" evidence="1">
    <location>
        <begin position="242"/>
        <end position="335"/>
    </location>
</feature>
<feature type="compositionally biased region" description="Basic and acidic residues" evidence="1">
    <location>
        <begin position="242"/>
        <end position="252"/>
    </location>
</feature>
<feature type="compositionally biased region" description="Basic and acidic residues" evidence="1">
    <location>
        <begin position="321"/>
        <end position="335"/>
    </location>
</feature>
<proteinExistence type="predicted"/>
<dbReference type="SUPFAM" id="SSF50199">
    <property type="entry name" value="Staphylococcal nuclease"/>
    <property type="match status" value="1"/>
</dbReference>
<accession>K9ARL8</accession>
<organism evidence="4 5">
    <name type="scientific">Staphylococcus massiliensis S46</name>
    <dbReference type="NCBI Taxonomy" id="1229783"/>
    <lineage>
        <taxon>Bacteria</taxon>
        <taxon>Bacillati</taxon>
        <taxon>Bacillota</taxon>
        <taxon>Bacilli</taxon>
        <taxon>Bacillales</taxon>
        <taxon>Staphylococcaceae</taxon>
        <taxon>Staphylococcus</taxon>
    </lineage>
</organism>
<feature type="transmembrane region" description="Helical" evidence="2">
    <location>
        <begin position="36"/>
        <end position="54"/>
    </location>
</feature>
<dbReference type="Gene3D" id="2.40.50.90">
    <property type="match status" value="1"/>
</dbReference>
<dbReference type="InterPro" id="IPR016071">
    <property type="entry name" value="Staphylococal_nuclease_OB-fold"/>
</dbReference>
<dbReference type="InterPro" id="IPR035437">
    <property type="entry name" value="SNase_OB-fold_sf"/>
</dbReference>
<dbReference type="Proteomes" id="UP000009885">
    <property type="component" value="Unassembled WGS sequence"/>
</dbReference>
<feature type="domain" description="TNase-like" evidence="3">
    <location>
        <begin position="97"/>
        <end position="231"/>
    </location>
</feature>
<dbReference type="OrthoDB" id="4376109at2"/>
<evidence type="ECO:0000313" key="4">
    <source>
        <dbReference type="EMBL" id="EKU49894.1"/>
    </source>
</evidence>
<keyword evidence="5" id="KW-1185">Reference proteome</keyword>
<feature type="compositionally biased region" description="Low complexity" evidence="1">
    <location>
        <begin position="270"/>
        <end position="292"/>
    </location>
</feature>
<evidence type="ECO:0000256" key="1">
    <source>
        <dbReference type="SAM" id="MobiDB-lite"/>
    </source>
</evidence>
<keyword evidence="2" id="KW-1133">Transmembrane helix</keyword>
<dbReference type="Pfam" id="PF05901">
    <property type="entry name" value="Excalibur"/>
    <property type="match status" value="1"/>
</dbReference>
<name>K9ARL8_9STAP</name>
<evidence type="ECO:0000313" key="5">
    <source>
        <dbReference type="Proteomes" id="UP000009885"/>
    </source>
</evidence>
<feature type="compositionally biased region" description="Polar residues" evidence="1">
    <location>
        <begin position="253"/>
        <end position="269"/>
    </location>
</feature>
<comment type="caution">
    <text evidence="4">The sequence shown here is derived from an EMBL/GenBank/DDBJ whole genome shotgun (WGS) entry which is preliminary data.</text>
</comment>
<dbReference type="SMART" id="SM00894">
    <property type="entry name" value="Excalibur"/>
    <property type="match status" value="1"/>
</dbReference>
<dbReference type="eggNOG" id="COG1525">
    <property type="taxonomic scope" value="Bacteria"/>
</dbReference>
<evidence type="ECO:0000259" key="3">
    <source>
        <dbReference type="PROSITE" id="PS50830"/>
    </source>
</evidence>
<dbReference type="STRING" id="1229783.C273_03330"/>
<evidence type="ECO:0000256" key="2">
    <source>
        <dbReference type="SAM" id="Phobius"/>
    </source>
</evidence>
<sequence length="335" mass="39279">MNFIISFCFVITFIMLIFYTIKILYYLIKRRKVKPIIKRLFITFILFMGLGFFVQDDTKTKTQDTEKTKSKKTSNDLKFESLKTDIYGKIKSEEDVPKYIMKLEEVVDGDTIKLKYKGEVLTMQLLMVETPDIKSTTKEFKYYGKKAYHLNKKLLTNAKQIYVVFDQGRQKNDKGHYLVYLFADNNSLNNELLRQGLARLKFDSFKNDTLYDKFYESESLAKKERLNLWSYLNREVGNLPETVEKEQSEKNTNHTNPSIQNDQKDNYNTPSQPNDSKSQPQQQQQPQPQEQPAIPVYFGTCGQMRQFYPGGVPSSHPSYSRKLDRDKDGFACEPY</sequence>
<dbReference type="SMART" id="SM00318">
    <property type="entry name" value="SNc"/>
    <property type="match status" value="1"/>
</dbReference>
<gene>
    <name evidence="4" type="ORF">C273_03330</name>
</gene>
<dbReference type="PROSITE" id="PS50830">
    <property type="entry name" value="TNASE_3"/>
    <property type="match status" value="1"/>
</dbReference>
<keyword evidence="2" id="KW-0812">Transmembrane</keyword>
<dbReference type="InterPro" id="IPR008613">
    <property type="entry name" value="Excalibur_Ca-bd_domain"/>
</dbReference>
<protein>
    <submittedName>
        <fullName evidence="4">Thermonuclease</fullName>
    </submittedName>
</protein>
<dbReference type="Pfam" id="PF00565">
    <property type="entry name" value="SNase"/>
    <property type="match status" value="1"/>
</dbReference>
<dbReference type="PATRIC" id="fig|1229783.3.peg.671"/>
<reference evidence="4 5" key="1">
    <citation type="journal article" date="2013" name="Genome Announc.">
        <title>Genome Sequence of Staphylococcus massiliensis Strain S46, Isolated from the Surface of Healthy Human Skin.</title>
        <authorList>
            <person name="Srivastav R."/>
            <person name="Singh A."/>
            <person name="Jangir P.K."/>
            <person name="Kumari C."/>
            <person name="Muduli S."/>
            <person name="Sharma R."/>
        </authorList>
    </citation>
    <scope>NUCLEOTIDE SEQUENCE [LARGE SCALE GENOMIC DNA]</scope>
    <source>
        <strain evidence="4 5">S46</strain>
    </source>
</reference>